<evidence type="ECO:0000313" key="6">
    <source>
        <dbReference type="EMBL" id="KAL1493630.1"/>
    </source>
</evidence>
<gene>
    <name evidence="6" type="ORF">ABEB36_009330</name>
</gene>
<dbReference type="GO" id="GO:0046872">
    <property type="term" value="F:metal ion binding"/>
    <property type="evidence" value="ECO:0007669"/>
    <property type="project" value="UniProtKB-KW"/>
</dbReference>
<dbReference type="Proteomes" id="UP001566132">
    <property type="component" value="Unassembled WGS sequence"/>
</dbReference>
<dbReference type="SUPFAM" id="SSF57889">
    <property type="entry name" value="Cysteine-rich domain"/>
    <property type="match status" value="1"/>
</dbReference>
<evidence type="ECO:0000256" key="1">
    <source>
        <dbReference type="ARBA" id="ARBA00022723"/>
    </source>
</evidence>
<comment type="caution">
    <text evidence="6">The sequence shown here is derived from an EMBL/GenBank/DDBJ whole genome shotgun (WGS) entry which is preliminary data.</text>
</comment>
<evidence type="ECO:0000259" key="5">
    <source>
        <dbReference type="PROSITE" id="PS50081"/>
    </source>
</evidence>
<feature type="coiled-coil region" evidence="3">
    <location>
        <begin position="71"/>
        <end position="112"/>
    </location>
</feature>
<protein>
    <recommendedName>
        <fullName evidence="5">Phorbol-ester/DAG-type domain-containing protein</fullName>
    </recommendedName>
</protein>
<name>A0ABD1EIY3_HYPHA</name>
<dbReference type="AlphaFoldDB" id="A0ABD1EIY3"/>
<feature type="domain" description="Phorbol-ester/DAG-type" evidence="5">
    <location>
        <begin position="5"/>
        <end position="52"/>
    </location>
</feature>
<keyword evidence="1" id="KW-0479">Metal-binding</keyword>
<keyword evidence="3" id="KW-0175">Coiled coil</keyword>
<feature type="region of interest" description="Disordered" evidence="4">
    <location>
        <begin position="168"/>
        <end position="205"/>
    </location>
</feature>
<keyword evidence="7" id="KW-1185">Reference proteome</keyword>
<accession>A0ABD1EIY3</accession>
<keyword evidence="2" id="KW-0862">Zinc</keyword>
<dbReference type="InterPro" id="IPR046349">
    <property type="entry name" value="C1-like_sf"/>
</dbReference>
<dbReference type="InterPro" id="IPR002219">
    <property type="entry name" value="PKC_DAG/PE"/>
</dbReference>
<evidence type="ECO:0000256" key="3">
    <source>
        <dbReference type="SAM" id="Coils"/>
    </source>
</evidence>
<proteinExistence type="predicted"/>
<organism evidence="6 7">
    <name type="scientific">Hypothenemus hampei</name>
    <name type="common">Coffee berry borer</name>
    <dbReference type="NCBI Taxonomy" id="57062"/>
    <lineage>
        <taxon>Eukaryota</taxon>
        <taxon>Metazoa</taxon>
        <taxon>Ecdysozoa</taxon>
        <taxon>Arthropoda</taxon>
        <taxon>Hexapoda</taxon>
        <taxon>Insecta</taxon>
        <taxon>Pterygota</taxon>
        <taxon>Neoptera</taxon>
        <taxon>Endopterygota</taxon>
        <taxon>Coleoptera</taxon>
        <taxon>Polyphaga</taxon>
        <taxon>Cucujiformia</taxon>
        <taxon>Curculionidae</taxon>
        <taxon>Scolytinae</taxon>
        <taxon>Hypothenemus</taxon>
    </lineage>
</organism>
<sequence length="372" mass="42142">MQSESDLFFKRSNSTGDRACEKCKKRVREGVSCGVCGSVSHPSCAVLLRKCCGVPLCDEQNAERALEENQLETVINILRSLEASHSELREEVRSLRRENVDLKSQVVTLLRRENASQNINTKTYASATADGKNLKNESNMLTITPTQQVESGRFHRTGAMRKITQNKLKPDDMGTGLRPKIVTTNDENRSEGNKNIEDNSKVNSNDWEVATLKQKTQRKKIMGSQKDNSHNSAIQGVRRRTWISVGRVRGCVQEETMINYIMAFINDEEIECTKMTTRCSNSSFKIGTDAKHKDALLRAENWPEGVLGISSNLKLSQLETLLTERCNDDIICLMEHWLRVEYINLVNFNNFKLASFYCRQDRARGGTLILVN</sequence>
<evidence type="ECO:0000256" key="4">
    <source>
        <dbReference type="SAM" id="MobiDB-lite"/>
    </source>
</evidence>
<dbReference type="EMBL" id="JBDJPC010000007">
    <property type="protein sequence ID" value="KAL1493630.1"/>
    <property type="molecule type" value="Genomic_DNA"/>
</dbReference>
<dbReference type="PROSITE" id="PS50081">
    <property type="entry name" value="ZF_DAG_PE_2"/>
    <property type="match status" value="1"/>
</dbReference>
<evidence type="ECO:0000256" key="2">
    <source>
        <dbReference type="ARBA" id="ARBA00022833"/>
    </source>
</evidence>
<reference evidence="6 7" key="1">
    <citation type="submission" date="2024-05" db="EMBL/GenBank/DDBJ databases">
        <title>Genetic variation in Jamaican populations of the coffee berry borer (Hypothenemus hampei).</title>
        <authorList>
            <person name="Errbii M."/>
            <person name="Myrie A."/>
        </authorList>
    </citation>
    <scope>NUCLEOTIDE SEQUENCE [LARGE SCALE GENOMIC DNA]</scope>
    <source>
        <strain evidence="6">JA-Hopewell-2020-01-JO</strain>
        <tissue evidence="6">Whole body</tissue>
    </source>
</reference>
<evidence type="ECO:0000313" key="7">
    <source>
        <dbReference type="Proteomes" id="UP001566132"/>
    </source>
</evidence>
<feature type="compositionally biased region" description="Basic and acidic residues" evidence="4">
    <location>
        <begin position="186"/>
        <end position="200"/>
    </location>
</feature>